<evidence type="ECO:0000256" key="13">
    <source>
        <dbReference type="ARBA" id="ARBA00060881"/>
    </source>
</evidence>
<evidence type="ECO:0000259" key="16">
    <source>
        <dbReference type="PROSITE" id="PS50172"/>
    </source>
</evidence>
<reference evidence="17 18" key="1">
    <citation type="submission" date="2015-05" db="EMBL/GenBank/DDBJ databases">
        <authorList>
            <person name="Dickey A."/>
            <person name="Clawson M."/>
            <person name="Bono J."/>
            <person name="Loy J.D."/>
        </authorList>
    </citation>
    <scope>NUCLEOTIDE SEQUENCE [LARGE SCALE GENOMIC DNA]</scope>
    <source>
        <strain evidence="17 18">22581</strain>
    </source>
</reference>
<dbReference type="PANTHER" id="PTHR23389">
    <property type="entry name" value="CHROMOSOME TRANSMISSION FIDELITY FACTOR 18"/>
    <property type="match status" value="1"/>
</dbReference>
<dbReference type="InterPro" id="IPR003583">
    <property type="entry name" value="Hlx-hairpin-Hlx_DNA-bd_motif"/>
</dbReference>
<comment type="function">
    <text evidence="1 14">DNA ligase that catalyzes the formation of phosphodiester linkages between 5'-phosphoryl and 3'-hydroxyl groups in double-stranded DNA using NAD as a coenzyme and as the energy source for the reaction. It is essential for DNA replication and repair of damaged DNA.</text>
</comment>
<evidence type="ECO:0000313" key="17">
    <source>
        <dbReference type="EMBL" id="AKG06941.1"/>
    </source>
</evidence>
<dbReference type="InterPro" id="IPR010994">
    <property type="entry name" value="RuvA_2-like"/>
</dbReference>
<dbReference type="GO" id="GO:0006281">
    <property type="term" value="P:DNA repair"/>
    <property type="evidence" value="ECO:0007669"/>
    <property type="project" value="UniProtKB-KW"/>
</dbReference>
<dbReference type="InterPro" id="IPR041663">
    <property type="entry name" value="DisA/LigA_HHH"/>
</dbReference>
<dbReference type="InterPro" id="IPR018239">
    <property type="entry name" value="DNA_ligase_AS"/>
</dbReference>
<dbReference type="InterPro" id="IPR004149">
    <property type="entry name" value="Znf_DNAligase_C4"/>
</dbReference>
<comment type="similarity">
    <text evidence="13 14">Belongs to the NAD-dependent DNA ligase family. LigA subfamily.</text>
</comment>
<dbReference type="InterPro" id="IPR004150">
    <property type="entry name" value="NAD_DNA_ligase_OB"/>
</dbReference>
<feature type="active site" description="N6-AMP-lysine intermediate" evidence="14">
    <location>
        <position position="133"/>
    </location>
</feature>
<feature type="binding site" evidence="14">
    <location>
        <position position="191"/>
    </location>
    <ligand>
        <name>NAD(+)</name>
        <dbReference type="ChEBI" id="CHEBI:57540"/>
    </ligand>
</feature>
<feature type="binding site" evidence="14">
    <location>
        <position position="427"/>
    </location>
    <ligand>
        <name>Zn(2+)</name>
        <dbReference type="ChEBI" id="CHEBI:29105"/>
    </ligand>
</feature>
<dbReference type="SUPFAM" id="SSF56091">
    <property type="entry name" value="DNA ligase/mRNA capping enzyme, catalytic domain"/>
    <property type="match status" value="1"/>
</dbReference>
<dbReference type="EC" id="6.5.1.2" evidence="2 14"/>
<comment type="catalytic activity">
    <reaction evidence="12 14 15">
        <text>NAD(+) + (deoxyribonucleotide)n-3'-hydroxyl + 5'-phospho-(deoxyribonucleotide)m = (deoxyribonucleotide)n+m + AMP + beta-nicotinamide D-nucleotide.</text>
        <dbReference type="EC" id="6.5.1.2"/>
    </reaction>
</comment>
<keyword evidence="10 14" id="KW-0520">NAD</keyword>
<evidence type="ECO:0000256" key="5">
    <source>
        <dbReference type="ARBA" id="ARBA00022705"/>
    </source>
</evidence>
<feature type="binding site" evidence="14">
    <location>
        <position position="131"/>
    </location>
    <ligand>
        <name>NAD(+)</name>
        <dbReference type="ChEBI" id="CHEBI:57540"/>
    </ligand>
</feature>
<organism evidence="17 18">
    <name type="scientific">Moraxella bovoculi</name>
    <dbReference type="NCBI Taxonomy" id="386891"/>
    <lineage>
        <taxon>Bacteria</taxon>
        <taxon>Pseudomonadati</taxon>
        <taxon>Pseudomonadota</taxon>
        <taxon>Gammaproteobacteria</taxon>
        <taxon>Moraxellales</taxon>
        <taxon>Moraxellaceae</taxon>
        <taxon>Moraxella</taxon>
    </lineage>
</organism>
<feature type="binding site" evidence="14">
    <location>
        <position position="330"/>
    </location>
    <ligand>
        <name>NAD(+)</name>
        <dbReference type="ChEBI" id="CHEBI:57540"/>
    </ligand>
</feature>
<evidence type="ECO:0000256" key="15">
    <source>
        <dbReference type="RuleBase" id="RU000618"/>
    </source>
</evidence>
<feature type="domain" description="BRCT" evidence="16">
    <location>
        <begin position="608"/>
        <end position="690"/>
    </location>
</feature>
<dbReference type="PROSITE" id="PS01055">
    <property type="entry name" value="DNA_LIGASE_N1"/>
    <property type="match status" value="1"/>
</dbReference>
<evidence type="ECO:0000256" key="4">
    <source>
        <dbReference type="ARBA" id="ARBA00022598"/>
    </source>
</evidence>
<dbReference type="NCBIfam" id="TIGR00575">
    <property type="entry name" value="dnlj"/>
    <property type="match status" value="1"/>
</dbReference>
<dbReference type="Pfam" id="PF03120">
    <property type="entry name" value="OB_DNA_ligase"/>
    <property type="match status" value="1"/>
</dbReference>
<proteinExistence type="inferred from homology"/>
<dbReference type="PANTHER" id="PTHR23389:SF9">
    <property type="entry name" value="DNA LIGASE"/>
    <property type="match status" value="1"/>
</dbReference>
<dbReference type="InterPro" id="IPR001357">
    <property type="entry name" value="BRCT_dom"/>
</dbReference>
<dbReference type="EMBL" id="CP011376">
    <property type="protein sequence ID" value="AKG06941.1"/>
    <property type="molecule type" value="Genomic_DNA"/>
</dbReference>
<keyword evidence="4 14" id="KW-0436">Ligase</keyword>
<dbReference type="Gene3D" id="1.10.287.610">
    <property type="entry name" value="Helix hairpin bin"/>
    <property type="match status" value="1"/>
</dbReference>
<dbReference type="FunFam" id="3.30.470.30:FF:000001">
    <property type="entry name" value="DNA ligase"/>
    <property type="match status" value="1"/>
</dbReference>
<accession>A0AAC8PUB9</accession>
<dbReference type="SUPFAM" id="SSF50249">
    <property type="entry name" value="Nucleic acid-binding proteins"/>
    <property type="match status" value="1"/>
</dbReference>
<sequence length="690" mass="75339">MTDLFDFTQEDSAANPKDDHIVGEMRNLIQALKKHNHAYYVLDNPTIADDEYDSLRSKLVQLEQAHPNLKQPDSPTDSVGGEPLPAFNQVAHDLAMLSLGNVFDEEELLSFVRRINDRLDDKNKQPEFEMELKLDGLAVSLKYVNGVFTQAITRGDGRLGEDITHNVRTIRNLPLVLPECVDIDLLEVRGEVLMPKAGFMKLNKDSELRGEKTFANPRNAAAGSLRQLNPAIAAARPLAFFGYSVNQGLPSHITTQSGALEYLRTLGFETAPFDTATTPKGVQEFYDNIANTRDQLPFEIDGVVIKVNSLALQNDLGFLSREPRWATAYKFAAQNAITRLLTVEWQVGRTGQLTPVGKLEPVNVGGVTVSNVTLHNFGEIQRLGVMVGDMVSIHRAGDVIPKVSGVMMELRDENVSSITLPETCPVCDSHVSLPEGEALARCTGGLYCPAQSKEALIHFVSRRAMDIDGLGGQWLIKFFEMNLIKTVADIYTLKDHQEHLMTLEGLGEKSVANMLSAIEKSKNTTLPRFIFALGIRGVGETTAQNLAESFESFDALRQASAEQLLHVPDIGDITAVNITEFFQSEHNNEVIDGLINAGIHWDAVTKNTGDAPLDGQTWVVTGALSAMGRDEAKAHLQALGAKVSGSVSAKTSMLLAGEKAGSKLDKAQSLGVQVMDEATFMALLAEHGRA</sequence>
<dbReference type="Gene3D" id="3.30.470.30">
    <property type="entry name" value="DNA ligase/mRNA capping enzyme"/>
    <property type="match status" value="1"/>
</dbReference>
<keyword evidence="9 14" id="KW-0460">Magnesium</keyword>
<feature type="binding site" evidence="14">
    <location>
        <begin position="98"/>
        <end position="99"/>
    </location>
    <ligand>
        <name>NAD(+)</name>
        <dbReference type="ChEBI" id="CHEBI:57540"/>
    </ligand>
</feature>
<dbReference type="CDD" id="cd00114">
    <property type="entry name" value="LIGANc"/>
    <property type="match status" value="1"/>
</dbReference>
<dbReference type="FunFam" id="2.40.50.140:FF:000012">
    <property type="entry name" value="DNA ligase"/>
    <property type="match status" value="1"/>
</dbReference>
<evidence type="ECO:0000256" key="9">
    <source>
        <dbReference type="ARBA" id="ARBA00022842"/>
    </source>
</evidence>
<dbReference type="InterPro" id="IPR013839">
    <property type="entry name" value="DNAligase_adenylation"/>
</dbReference>
<dbReference type="SUPFAM" id="SSF47781">
    <property type="entry name" value="RuvA domain 2-like"/>
    <property type="match status" value="1"/>
</dbReference>
<dbReference type="InterPro" id="IPR001679">
    <property type="entry name" value="DNA_ligase"/>
</dbReference>
<dbReference type="FunFam" id="1.10.150.20:FF:000006">
    <property type="entry name" value="DNA ligase"/>
    <property type="match status" value="1"/>
</dbReference>
<dbReference type="Gene3D" id="3.40.50.10190">
    <property type="entry name" value="BRCT domain"/>
    <property type="match status" value="1"/>
</dbReference>
<keyword evidence="8 14" id="KW-0862">Zinc</keyword>
<dbReference type="GO" id="GO:0046872">
    <property type="term" value="F:metal ion binding"/>
    <property type="evidence" value="ECO:0007669"/>
    <property type="project" value="UniProtKB-KW"/>
</dbReference>
<dbReference type="PROSITE" id="PS50172">
    <property type="entry name" value="BRCT"/>
    <property type="match status" value="1"/>
</dbReference>
<evidence type="ECO:0000256" key="3">
    <source>
        <dbReference type="ARBA" id="ARBA00013308"/>
    </source>
</evidence>
<protein>
    <recommendedName>
        <fullName evidence="3 14">DNA ligase</fullName>
        <ecNumber evidence="2 14">6.5.1.2</ecNumber>
    </recommendedName>
    <alternativeName>
        <fullName evidence="14">Polydeoxyribonucleotide synthase [NAD(+)]</fullName>
    </alternativeName>
</protein>
<comment type="cofactor">
    <cofactor evidence="14">
        <name>Mg(2+)</name>
        <dbReference type="ChEBI" id="CHEBI:18420"/>
    </cofactor>
    <cofactor evidence="14">
        <name>Mn(2+)</name>
        <dbReference type="ChEBI" id="CHEBI:29035"/>
    </cofactor>
</comment>
<dbReference type="HAMAP" id="MF_01588">
    <property type="entry name" value="DNA_ligase_A"/>
    <property type="match status" value="1"/>
</dbReference>
<keyword evidence="7 14" id="KW-0227">DNA damage</keyword>
<dbReference type="RefSeq" id="WP_046695894.1">
    <property type="nucleotide sequence ID" value="NZ_CP011376.1"/>
</dbReference>
<evidence type="ECO:0000313" key="18">
    <source>
        <dbReference type="Proteomes" id="UP000077465"/>
    </source>
</evidence>
<keyword evidence="14" id="KW-0464">Manganese</keyword>
<dbReference type="GO" id="GO:0003677">
    <property type="term" value="F:DNA binding"/>
    <property type="evidence" value="ECO:0007669"/>
    <property type="project" value="InterPro"/>
</dbReference>
<feature type="binding site" evidence="14">
    <location>
        <position position="424"/>
    </location>
    <ligand>
        <name>Zn(2+)</name>
        <dbReference type="ChEBI" id="CHEBI:29105"/>
    </ligand>
</feature>
<dbReference type="Proteomes" id="UP000077465">
    <property type="component" value="Chromosome"/>
</dbReference>
<dbReference type="Gene3D" id="1.10.150.20">
    <property type="entry name" value="5' to 3' exonuclease, C-terminal subdomain"/>
    <property type="match status" value="2"/>
</dbReference>
<evidence type="ECO:0000256" key="6">
    <source>
        <dbReference type="ARBA" id="ARBA00022723"/>
    </source>
</evidence>
<dbReference type="InterPro" id="IPR036420">
    <property type="entry name" value="BRCT_dom_sf"/>
</dbReference>
<dbReference type="InterPro" id="IPR012340">
    <property type="entry name" value="NA-bd_OB-fold"/>
</dbReference>
<evidence type="ECO:0000256" key="1">
    <source>
        <dbReference type="ARBA" id="ARBA00004067"/>
    </source>
</evidence>
<dbReference type="InterPro" id="IPR033136">
    <property type="entry name" value="DNA_ligase_CS"/>
</dbReference>
<feature type="binding site" evidence="14">
    <location>
        <position position="306"/>
    </location>
    <ligand>
        <name>NAD(+)</name>
        <dbReference type="ChEBI" id="CHEBI:57540"/>
    </ligand>
</feature>
<evidence type="ECO:0000256" key="7">
    <source>
        <dbReference type="ARBA" id="ARBA00022763"/>
    </source>
</evidence>
<dbReference type="InterPro" id="IPR013840">
    <property type="entry name" value="DNAligase_N"/>
</dbReference>
<dbReference type="Gene3D" id="6.20.10.30">
    <property type="match status" value="1"/>
</dbReference>
<dbReference type="GO" id="GO:0005829">
    <property type="term" value="C:cytosol"/>
    <property type="evidence" value="ECO:0007669"/>
    <property type="project" value="TreeGrafter"/>
</dbReference>
<evidence type="ECO:0000256" key="14">
    <source>
        <dbReference type="HAMAP-Rule" id="MF_01588"/>
    </source>
</evidence>
<gene>
    <name evidence="14 17" type="primary">ligA</name>
    <name evidence="17" type="ORF">AAX06_00590</name>
</gene>
<dbReference type="NCBIfam" id="NF005932">
    <property type="entry name" value="PRK07956.1"/>
    <property type="match status" value="1"/>
</dbReference>
<dbReference type="CDD" id="cd17748">
    <property type="entry name" value="BRCT_DNA_ligase_like"/>
    <property type="match status" value="1"/>
</dbReference>
<feature type="binding site" evidence="14">
    <location>
        <position position="448"/>
    </location>
    <ligand>
        <name>Zn(2+)</name>
        <dbReference type="ChEBI" id="CHEBI:29105"/>
    </ligand>
</feature>
<feature type="binding site" evidence="14">
    <location>
        <position position="154"/>
    </location>
    <ligand>
        <name>NAD(+)</name>
        <dbReference type="ChEBI" id="CHEBI:57540"/>
    </ligand>
</feature>
<dbReference type="Pfam" id="PF12826">
    <property type="entry name" value="HHH_2"/>
    <property type="match status" value="1"/>
</dbReference>
<evidence type="ECO:0000256" key="10">
    <source>
        <dbReference type="ARBA" id="ARBA00023027"/>
    </source>
</evidence>
<dbReference type="Pfam" id="PF01653">
    <property type="entry name" value="DNA_ligase_aden"/>
    <property type="match status" value="1"/>
</dbReference>
<dbReference type="Gene3D" id="2.40.50.140">
    <property type="entry name" value="Nucleic acid-binding proteins"/>
    <property type="match status" value="1"/>
</dbReference>
<dbReference type="SMART" id="SM00278">
    <property type="entry name" value="HhH1"/>
    <property type="match status" value="3"/>
</dbReference>
<feature type="binding site" evidence="14">
    <location>
        <begin position="49"/>
        <end position="53"/>
    </location>
    <ligand>
        <name>NAD(+)</name>
        <dbReference type="ChEBI" id="CHEBI:57540"/>
    </ligand>
</feature>
<dbReference type="Pfam" id="PF03119">
    <property type="entry name" value="DNA_ligase_ZBD"/>
    <property type="match status" value="1"/>
</dbReference>
<name>A0AAC8PUB9_9GAMM</name>
<keyword evidence="6 14" id="KW-0479">Metal-binding</keyword>
<keyword evidence="5 14" id="KW-0235">DNA replication</keyword>
<dbReference type="SUPFAM" id="SSF52113">
    <property type="entry name" value="BRCT domain"/>
    <property type="match status" value="1"/>
</dbReference>
<dbReference type="GO" id="GO:0003911">
    <property type="term" value="F:DNA ligase (NAD+) activity"/>
    <property type="evidence" value="ECO:0007669"/>
    <property type="project" value="UniProtKB-UniRule"/>
</dbReference>
<dbReference type="GO" id="GO:0006260">
    <property type="term" value="P:DNA replication"/>
    <property type="evidence" value="ECO:0007669"/>
    <property type="project" value="UniProtKB-KW"/>
</dbReference>
<dbReference type="SMART" id="SM00532">
    <property type="entry name" value="LIGANc"/>
    <property type="match status" value="1"/>
</dbReference>
<dbReference type="AlphaFoldDB" id="A0AAC8PUB9"/>
<dbReference type="SMART" id="SM00292">
    <property type="entry name" value="BRCT"/>
    <property type="match status" value="1"/>
</dbReference>
<evidence type="ECO:0000256" key="8">
    <source>
        <dbReference type="ARBA" id="ARBA00022833"/>
    </source>
</evidence>
<evidence type="ECO:0000256" key="12">
    <source>
        <dbReference type="ARBA" id="ARBA00034005"/>
    </source>
</evidence>
<dbReference type="FunFam" id="1.10.150.20:FF:000007">
    <property type="entry name" value="DNA ligase"/>
    <property type="match status" value="1"/>
</dbReference>
<keyword evidence="11 14" id="KW-0234">DNA repair</keyword>
<comment type="caution">
    <text evidence="14">Lacks conserved residue(s) required for the propagation of feature annotation.</text>
</comment>
<dbReference type="Pfam" id="PF00533">
    <property type="entry name" value="BRCT"/>
    <property type="match status" value="1"/>
</dbReference>
<dbReference type="PROSITE" id="PS01056">
    <property type="entry name" value="DNA_LIGASE_N2"/>
    <property type="match status" value="1"/>
</dbReference>
<evidence type="ECO:0000256" key="2">
    <source>
        <dbReference type="ARBA" id="ARBA00012722"/>
    </source>
</evidence>
<dbReference type="PIRSF" id="PIRSF001604">
    <property type="entry name" value="LigA"/>
    <property type="match status" value="1"/>
</dbReference>
<evidence type="ECO:0000256" key="11">
    <source>
        <dbReference type="ARBA" id="ARBA00023204"/>
    </source>
</evidence>